<keyword evidence="1" id="KW-0378">Hydrolase</keyword>
<evidence type="ECO:0000313" key="2">
    <source>
        <dbReference type="Proteomes" id="UP000255024"/>
    </source>
</evidence>
<dbReference type="Proteomes" id="UP000255024">
    <property type="component" value="Unassembled WGS sequence"/>
</dbReference>
<dbReference type="Gene3D" id="3.40.50.1110">
    <property type="entry name" value="SGNH hydrolase"/>
    <property type="match status" value="2"/>
</dbReference>
<sequence length="540" mass="58054">MKRKYLYIAPLLAVIAVGCEPSIKDEINSDTYYAGEADFSSYVAIGNSLTAGYMDGTLYRSGQQNSFPNILAQQFKVVGGGPFTQPPLDDDTNDVGGMLINGNPLPGFDTKLVMNMSTSSPENKKGTVTLDVNKRAQKAYHNAGVPGAKTFHLIAPGYGSMSNLLAGKANPYFVRTATSDETTVMADVMTLKPTFFTNWIGANDVLAYATSGGEGLDQNEQANGTDLTQYGGNDITHVGVFKMAYEGIVNTLVSGGAKGVVATVPDVTTIPFFTTVPYNPITSAAIVQPGQNEDAVFGQLNLLIGMFKEVLTQLGQGDRLQLLDKTKANPLLIQDKSLDNLEPQLNVIIKMLVDSGKFPIKLSDQEIAFIAKGFGQARHATAKDLMLLTSRAQIGGALPSTGKPEMDAMLKKGITYPIDDKFVLNVVEQEKVQAATNAFNSIIKNVANEKGLAVADMNDLLRKAVSGLRVEDGQIYTADYFKGMGNLNTVMFSLDGVHLNPRGYAFIAAEILRVINKHYKANIPLVNPAVYPGPTLVLQN</sequence>
<keyword evidence="2" id="KW-1185">Reference proteome</keyword>
<evidence type="ECO:0000313" key="1">
    <source>
        <dbReference type="EMBL" id="STZ69854.1"/>
    </source>
</evidence>
<dbReference type="GO" id="GO:0016788">
    <property type="term" value="F:hydrolase activity, acting on ester bonds"/>
    <property type="evidence" value="ECO:0007669"/>
    <property type="project" value="UniProtKB-ARBA"/>
</dbReference>
<proteinExistence type="predicted"/>
<dbReference type="AlphaFoldDB" id="A0A378U5I4"/>
<gene>
    <name evidence="1" type="ORF">NCTC11179_03371</name>
</gene>
<dbReference type="PROSITE" id="PS51257">
    <property type="entry name" value="PROKAR_LIPOPROTEIN"/>
    <property type="match status" value="1"/>
</dbReference>
<dbReference type="EMBL" id="UGQL01000002">
    <property type="protein sequence ID" value="STZ69854.1"/>
    <property type="molecule type" value="Genomic_DNA"/>
</dbReference>
<dbReference type="RefSeq" id="WP_115092477.1">
    <property type="nucleotide sequence ID" value="NZ_CP068107.1"/>
</dbReference>
<accession>A0A378U5I4</accession>
<organism evidence="1 2">
    <name type="scientific">Myroides odoratus</name>
    <name type="common">Flavobacterium odoratum</name>
    <dbReference type="NCBI Taxonomy" id="256"/>
    <lineage>
        <taxon>Bacteria</taxon>
        <taxon>Pseudomonadati</taxon>
        <taxon>Bacteroidota</taxon>
        <taxon>Flavobacteriia</taxon>
        <taxon>Flavobacteriales</taxon>
        <taxon>Flavobacteriaceae</taxon>
        <taxon>Myroides</taxon>
    </lineage>
</organism>
<protein>
    <submittedName>
        <fullName evidence="1">GDSL-like Lipase/Acylhydrolase</fullName>
    </submittedName>
</protein>
<name>A0A378U5I4_MYROD</name>
<reference evidence="1 2" key="1">
    <citation type="submission" date="2018-06" db="EMBL/GenBank/DDBJ databases">
        <authorList>
            <consortium name="Pathogen Informatics"/>
            <person name="Doyle S."/>
        </authorList>
    </citation>
    <scope>NUCLEOTIDE SEQUENCE [LARGE SCALE GENOMIC DNA]</scope>
    <source>
        <strain evidence="1 2">NCTC11179</strain>
    </source>
</reference>
<dbReference type="InterPro" id="IPR036514">
    <property type="entry name" value="SGNH_hydro_sf"/>
</dbReference>
<dbReference type="SUPFAM" id="SSF52266">
    <property type="entry name" value="SGNH hydrolase"/>
    <property type="match status" value="2"/>
</dbReference>